<evidence type="ECO:0000256" key="7">
    <source>
        <dbReference type="SAM" id="Phobius"/>
    </source>
</evidence>
<comment type="similarity">
    <text evidence="2">Belongs to the CPA3 antiporters (TC 2.A.63) subunit E family.</text>
</comment>
<keyword evidence="3" id="KW-1003">Cell membrane</keyword>
<feature type="transmembrane region" description="Helical" evidence="7">
    <location>
        <begin position="61"/>
        <end position="84"/>
    </location>
</feature>
<evidence type="ECO:0000256" key="4">
    <source>
        <dbReference type="ARBA" id="ARBA00022692"/>
    </source>
</evidence>
<evidence type="ECO:0000256" key="3">
    <source>
        <dbReference type="ARBA" id="ARBA00022475"/>
    </source>
</evidence>
<evidence type="ECO:0000256" key="2">
    <source>
        <dbReference type="ARBA" id="ARBA00006228"/>
    </source>
</evidence>
<evidence type="ECO:0000256" key="1">
    <source>
        <dbReference type="ARBA" id="ARBA00004651"/>
    </source>
</evidence>
<dbReference type="PANTHER" id="PTHR34584:SF1">
    <property type="entry name" value="NA(+)_H(+) ANTIPORTER SUBUNIT E1"/>
    <property type="match status" value="1"/>
</dbReference>
<evidence type="ECO:0000313" key="9">
    <source>
        <dbReference type="Proteomes" id="UP001247754"/>
    </source>
</evidence>
<keyword evidence="4 7" id="KW-0812">Transmembrane</keyword>
<dbReference type="EMBL" id="JAVKPH010000012">
    <property type="protein sequence ID" value="MDR5653274.1"/>
    <property type="molecule type" value="Genomic_DNA"/>
</dbReference>
<organism evidence="8 9">
    <name type="scientific">Ruixingdingia sedimenti</name>
    <dbReference type="NCBI Taxonomy" id="3073604"/>
    <lineage>
        <taxon>Bacteria</taxon>
        <taxon>Pseudomonadati</taxon>
        <taxon>Pseudomonadota</taxon>
        <taxon>Alphaproteobacteria</taxon>
        <taxon>Rhodobacterales</taxon>
        <taxon>Paracoccaceae</taxon>
        <taxon>Ruixingdingia</taxon>
    </lineage>
</organism>
<dbReference type="NCBIfam" id="NF006518">
    <property type="entry name" value="PRK08965.1-2"/>
    <property type="match status" value="1"/>
</dbReference>
<comment type="caution">
    <text evidence="8">The sequence shown here is derived from an EMBL/GenBank/DDBJ whole genome shotgun (WGS) entry which is preliminary data.</text>
</comment>
<comment type="subcellular location">
    <subcellularLocation>
        <location evidence="1">Cell membrane</location>
        <topology evidence="1">Multi-pass membrane protein</topology>
    </subcellularLocation>
</comment>
<keyword evidence="9" id="KW-1185">Reference proteome</keyword>
<accession>A0ABU1FA11</accession>
<protein>
    <submittedName>
        <fullName evidence="8">Na+/H+ antiporter subunit E</fullName>
    </submittedName>
</protein>
<evidence type="ECO:0000313" key="8">
    <source>
        <dbReference type="EMBL" id="MDR5653274.1"/>
    </source>
</evidence>
<feature type="transmembrane region" description="Helical" evidence="7">
    <location>
        <begin position="12"/>
        <end position="41"/>
    </location>
</feature>
<sequence length="163" mass="18069">MLRRFFPHPWLSLLLILTWLLLVNGFAWGSLVFAVILGVGIPLLTAAYWPDRPAMRHPVKFTAYILLVIYDIVVANIAVAKIVLFMPRASLRPAWVSVPLDLRKPEAISLLAGTITMTPGTVSADLSADGRAILVHCLHAPDPDAVVADIKARYESRLKEMFE</sequence>
<dbReference type="PIRSF" id="PIRSF019239">
    <property type="entry name" value="MrpE"/>
    <property type="match status" value="1"/>
</dbReference>
<dbReference type="Proteomes" id="UP001247754">
    <property type="component" value="Unassembled WGS sequence"/>
</dbReference>
<evidence type="ECO:0000256" key="5">
    <source>
        <dbReference type="ARBA" id="ARBA00022989"/>
    </source>
</evidence>
<evidence type="ECO:0000256" key="6">
    <source>
        <dbReference type="ARBA" id="ARBA00023136"/>
    </source>
</evidence>
<keyword evidence="5 7" id="KW-1133">Transmembrane helix</keyword>
<reference evidence="8 9" key="1">
    <citation type="submission" date="2023-09" db="EMBL/GenBank/DDBJ databases">
        <title>Xinfangfangia sedmenti sp. nov., isolated the sedment.</title>
        <authorList>
            <person name="Xu L."/>
        </authorList>
    </citation>
    <scope>NUCLEOTIDE SEQUENCE [LARGE SCALE GENOMIC DNA]</scope>
    <source>
        <strain evidence="8 9">LG-4</strain>
    </source>
</reference>
<keyword evidence="6 7" id="KW-0472">Membrane</keyword>
<dbReference type="Pfam" id="PF01899">
    <property type="entry name" value="MNHE"/>
    <property type="match status" value="1"/>
</dbReference>
<name>A0ABU1FA11_9RHOB</name>
<gene>
    <name evidence="8" type="ORF">RGD00_11710</name>
</gene>
<proteinExistence type="inferred from homology"/>
<dbReference type="PANTHER" id="PTHR34584">
    <property type="entry name" value="NA(+)/H(+) ANTIPORTER SUBUNIT E1"/>
    <property type="match status" value="1"/>
</dbReference>
<dbReference type="InterPro" id="IPR002758">
    <property type="entry name" value="Cation_antiport_E"/>
</dbReference>
<dbReference type="RefSeq" id="WP_310457515.1">
    <property type="nucleotide sequence ID" value="NZ_JAVKPH010000012.1"/>
</dbReference>